<dbReference type="InterPro" id="IPR003411">
    <property type="entry name" value="TGBp3"/>
</dbReference>
<evidence type="ECO:0000256" key="4">
    <source>
        <dbReference type="ARBA" id="ARBA00022448"/>
    </source>
</evidence>
<dbReference type="Pfam" id="PF02495">
    <property type="entry name" value="TGBp3"/>
    <property type="match status" value="1"/>
</dbReference>
<evidence type="ECO:0000256" key="12">
    <source>
        <dbReference type="ARBA" id="ARBA00030266"/>
    </source>
</evidence>
<evidence type="ECO:0000256" key="7">
    <source>
        <dbReference type="ARBA" id="ARBA00022989"/>
    </source>
</evidence>
<reference evidence="14" key="1">
    <citation type="submission" date="2015-01" db="EMBL/GenBank/DDBJ databases">
        <title>Complete genome sequences of Sweet potato chlorotic fleck virus isolates from Korea.</title>
        <authorList>
            <person name="Kwak H.R."/>
            <person name="Kim M.K."/>
            <person name="Seo J.K."/>
            <person name="Kim J.S."/>
            <person name="Choi H.S."/>
        </authorList>
    </citation>
    <scope>NUCLEOTIDE SEQUENCE</scope>
    <source>
        <strain evidence="14">HG176</strain>
    </source>
</reference>
<comment type="function">
    <text evidence="11">Plays a role in viral cell-to-cell propagation, by facilitating genome transport to neighboring plant cells through plasmosdesmata. May induce the formation of granular vesicles derived from the Endoplasmic reticulum, which align on actin filaments.</text>
</comment>
<evidence type="ECO:0000256" key="9">
    <source>
        <dbReference type="ARBA" id="ARBA00023136"/>
    </source>
</evidence>
<organism evidence="14">
    <name type="scientific">Sweet potato chlorotic fleck virus</name>
    <dbReference type="NCBI Taxonomy" id="263004"/>
    <lineage>
        <taxon>Viruses</taxon>
        <taxon>Riboviria</taxon>
        <taxon>Orthornavirae</taxon>
        <taxon>Kitrinoviricota</taxon>
        <taxon>Alsuviricetes</taxon>
        <taxon>Tymovirales</taxon>
        <taxon>Betaflexiviridae</taxon>
        <taxon>Quinvirinae</taxon>
        <taxon>Carlavirus</taxon>
        <taxon>Carlavirus chloroipomoeae</taxon>
    </lineage>
</organism>
<comment type="subcellular location">
    <subcellularLocation>
        <location evidence="1">Host endoplasmic reticulum membrane</location>
    </subcellularLocation>
</comment>
<keyword evidence="4" id="KW-0813">Transport</keyword>
<protein>
    <recommendedName>
        <fullName evidence="3">Movement protein TGBp3</fullName>
    </recommendedName>
    <alternativeName>
        <fullName evidence="12">7 kDa protein</fullName>
    </alternativeName>
    <alternativeName>
        <fullName evidence="13">Triple gene block 3 protein</fullName>
    </alternativeName>
</protein>
<evidence type="ECO:0000256" key="6">
    <source>
        <dbReference type="ARBA" id="ARBA00022870"/>
    </source>
</evidence>
<keyword evidence="7" id="KW-1133">Transmembrane helix</keyword>
<dbReference type="GO" id="GO:0046740">
    <property type="term" value="P:transport of virus in host, cell to cell"/>
    <property type="evidence" value="ECO:0007669"/>
    <property type="project" value="UniProtKB-KW"/>
</dbReference>
<keyword evidence="8" id="KW-0916">Viral movement protein</keyword>
<keyword evidence="5" id="KW-0812">Transmembrane</keyword>
<evidence type="ECO:0000256" key="5">
    <source>
        <dbReference type="ARBA" id="ARBA00022692"/>
    </source>
</evidence>
<name>A0A0H4J9F4_9VIRU</name>
<accession>A0A0H4J9F4</accession>
<evidence type="ECO:0000256" key="10">
    <source>
        <dbReference type="ARBA" id="ARBA00023184"/>
    </source>
</evidence>
<dbReference type="EMBL" id="KP715159">
    <property type="protein sequence ID" value="AKO69643.1"/>
    <property type="molecule type" value="Genomic_RNA"/>
</dbReference>
<comment type="similarity">
    <text evidence="2">Belongs to the Tymovirales TGBp3 protein family.</text>
</comment>
<proteinExistence type="inferred from homology"/>
<evidence type="ECO:0000256" key="3">
    <source>
        <dbReference type="ARBA" id="ARBA00013812"/>
    </source>
</evidence>
<keyword evidence="6" id="KW-1043">Host membrane</keyword>
<evidence type="ECO:0000256" key="8">
    <source>
        <dbReference type="ARBA" id="ARBA00023031"/>
    </source>
</evidence>
<keyword evidence="9" id="KW-0472">Membrane</keyword>
<evidence type="ECO:0000256" key="11">
    <source>
        <dbReference type="ARBA" id="ARBA00025270"/>
    </source>
</evidence>
<evidence type="ECO:0000256" key="2">
    <source>
        <dbReference type="ARBA" id="ARBA00010355"/>
    </source>
</evidence>
<evidence type="ECO:0000313" key="14">
    <source>
        <dbReference type="EMBL" id="AKO69643.1"/>
    </source>
</evidence>
<evidence type="ECO:0000256" key="13">
    <source>
        <dbReference type="ARBA" id="ARBA00033148"/>
    </source>
</evidence>
<sequence>MPALWVSALAGFLLSLLCILYIDSVRVVPNNCVVVITKSSISIRSCDHLPDLTGLRDFNLSGVDCTL</sequence>
<dbReference type="GO" id="GO:0044167">
    <property type="term" value="C:host cell endoplasmic reticulum membrane"/>
    <property type="evidence" value="ECO:0007669"/>
    <property type="project" value="UniProtKB-SubCell"/>
</dbReference>
<keyword evidence="10" id="KW-1038">Host endoplasmic reticulum</keyword>
<evidence type="ECO:0000256" key="1">
    <source>
        <dbReference type="ARBA" id="ARBA00004625"/>
    </source>
</evidence>